<feature type="transmembrane region" description="Helical" evidence="9">
    <location>
        <begin position="28"/>
        <end position="46"/>
    </location>
</feature>
<keyword evidence="5" id="KW-0997">Cell inner membrane</keyword>
<dbReference type="PRINTS" id="PR00949">
    <property type="entry name" value="TYPE3IMAPROT"/>
</dbReference>
<dbReference type="PIRSF" id="PIRSF005419">
    <property type="entry name" value="FlhA"/>
    <property type="match status" value="1"/>
</dbReference>
<feature type="transmembrane region" description="Helical" evidence="9">
    <location>
        <begin position="83"/>
        <end position="104"/>
    </location>
</feature>
<evidence type="ECO:0000256" key="8">
    <source>
        <dbReference type="ARBA" id="ARBA00023136"/>
    </source>
</evidence>
<evidence type="ECO:0000256" key="5">
    <source>
        <dbReference type="ARBA" id="ARBA00022519"/>
    </source>
</evidence>
<evidence type="ECO:0000256" key="4">
    <source>
        <dbReference type="ARBA" id="ARBA00022475"/>
    </source>
</evidence>
<proteinExistence type="inferred from homology"/>
<reference evidence="10 11" key="2">
    <citation type="journal article" date="2013" name="Genome Announc.">
        <title>Genome of the Root-Associated Plant Growth-Promoting Bacterium Variovorax paradoxus Strain EPS.</title>
        <authorList>
            <person name="Han J.I."/>
            <person name="Spain J.C."/>
            <person name="Leadbetter J.R."/>
            <person name="Ovchinnikova G."/>
            <person name="Goodwin L.A."/>
            <person name="Han C.S."/>
            <person name="Woyke T."/>
            <person name="Davenport K.W."/>
            <person name="Orwin P.M."/>
        </authorList>
    </citation>
    <scope>NUCLEOTIDE SEQUENCE [LARGE SCALE GENOMIC DNA]</scope>
    <source>
        <strain evidence="10 11">EPS</strain>
    </source>
</reference>
<evidence type="ECO:0000256" key="7">
    <source>
        <dbReference type="ARBA" id="ARBA00022989"/>
    </source>
</evidence>
<dbReference type="HOGENOM" id="CLU_015346_3_0_4"/>
<comment type="subcellular location">
    <subcellularLocation>
        <location evidence="1">Cell inner membrane</location>
        <topology evidence="1">Multi-pass membrane protein</topology>
    </subcellularLocation>
</comment>
<keyword evidence="6 9" id="KW-0812">Transmembrane</keyword>
<dbReference type="InterPro" id="IPR042194">
    <property type="entry name" value="FHIPEP_1"/>
</dbReference>
<feature type="transmembrane region" description="Helical" evidence="9">
    <location>
        <begin position="52"/>
        <end position="71"/>
    </location>
</feature>
<reference evidence="11" key="1">
    <citation type="submission" date="2010-12" db="EMBL/GenBank/DDBJ databases">
        <title>Complete sequence of Variovorax paradoxus EPS.</title>
        <authorList>
            <consortium name="US DOE Joint Genome Institute"/>
            <person name="Lucas S."/>
            <person name="Copeland A."/>
            <person name="Lapidus A."/>
            <person name="Cheng J.-F."/>
            <person name="Goodwin L."/>
            <person name="Pitluck S."/>
            <person name="Teshima H."/>
            <person name="Detter J.C."/>
            <person name="Han C."/>
            <person name="Tapia R."/>
            <person name="Land M."/>
            <person name="Hauser L."/>
            <person name="Kyrpides N."/>
            <person name="Ivanova N."/>
            <person name="Ovchinnikova G."/>
            <person name="Orwin P."/>
            <person name="Han J.-I.G."/>
            <person name="Woyke T."/>
        </authorList>
    </citation>
    <scope>NUCLEOTIDE SEQUENCE [LARGE SCALE GENOMIC DNA]</scope>
    <source>
        <strain evidence="11">EPS</strain>
    </source>
</reference>
<keyword evidence="3" id="KW-0813">Transport</keyword>
<dbReference type="InterPro" id="IPR042193">
    <property type="entry name" value="FHIPEP_3"/>
</dbReference>
<evidence type="ECO:0000256" key="9">
    <source>
        <dbReference type="SAM" id="Phobius"/>
    </source>
</evidence>
<dbReference type="EMBL" id="CP002417">
    <property type="protein sequence ID" value="ADU39143.1"/>
    <property type="molecule type" value="Genomic_DNA"/>
</dbReference>
<dbReference type="Gene3D" id="3.40.30.60">
    <property type="entry name" value="FHIPEP family, domain 1"/>
    <property type="match status" value="1"/>
</dbReference>
<evidence type="ECO:0000313" key="10">
    <source>
        <dbReference type="EMBL" id="ADU39143.1"/>
    </source>
</evidence>
<feature type="transmembrane region" description="Helical" evidence="9">
    <location>
        <begin position="124"/>
        <end position="143"/>
    </location>
</feature>
<protein>
    <submittedName>
        <fullName evidence="10">Type III secretion protein, HrcV family</fullName>
    </submittedName>
</protein>
<dbReference type="AlphaFoldDB" id="E6V264"/>
<feature type="transmembrane region" description="Helical" evidence="9">
    <location>
        <begin position="210"/>
        <end position="231"/>
    </location>
</feature>
<dbReference type="InterPro" id="IPR025505">
    <property type="entry name" value="FHIPEP_CS"/>
</dbReference>
<dbReference type="RefSeq" id="WP_013543351.1">
    <property type="nucleotide sequence ID" value="NC_014931.1"/>
</dbReference>
<dbReference type="GO" id="GO:0005886">
    <property type="term" value="C:plasma membrane"/>
    <property type="evidence" value="ECO:0007669"/>
    <property type="project" value="UniProtKB-SubCell"/>
</dbReference>
<dbReference type="GO" id="GO:0009306">
    <property type="term" value="P:protein secretion"/>
    <property type="evidence" value="ECO:0007669"/>
    <property type="project" value="InterPro"/>
</dbReference>
<comment type="similarity">
    <text evidence="2">Belongs to the FHIPEP (flagella/HR/invasion proteins export pore) family.</text>
</comment>
<organism evidence="10 11">
    <name type="scientific">Variovorax paradoxus (strain EPS)</name>
    <dbReference type="NCBI Taxonomy" id="595537"/>
    <lineage>
        <taxon>Bacteria</taxon>
        <taxon>Pseudomonadati</taxon>
        <taxon>Pseudomonadota</taxon>
        <taxon>Betaproteobacteria</taxon>
        <taxon>Burkholderiales</taxon>
        <taxon>Comamonadaceae</taxon>
        <taxon>Variovorax</taxon>
    </lineage>
</organism>
<keyword evidence="4" id="KW-1003">Cell membrane</keyword>
<dbReference type="Pfam" id="PF00771">
    <property type="entry name" value="FHIPEP"/>
    <property type="match status" value="1"/>
</dbReference>
<evidence type="ECO:0000256" key="6">
    <source>
        <dbReference type="ARBA" id="ARBA00022692"/>
    </source>
</evidence>
<dbReference type="InterPro" id="IPR001712">
    <property type="entry name" value="T3SS_FHIPEP"/>
</dbReference>
<dbReference type="STRING" id="595537.Varpa_4983"/>
<dbReference type="InterPro" id="IPR042196">
    <property type="entry name" value="FHIPEP_4"/>
</dbReference>
<keyword evidence="7 9" id="KW-1133">Transmembrane helix</keyword>
<feature type="transmembrane region" description="Helical" evidence="9">
    <location>
        <begin position="243"/>
        <end position="269"/>
    </location>
</feature>
<sequence>MARNPRPDRQGGSRWRELASNAGRYNDLLLAGLLVVVVALFVLPLPTALLDLLIAANLAISLVLLIVAMYVPSALSLSTFPSLLLFTTLFRLALNIASTKLILLHAHAGNIIDTFGKLIVGNNVVVGGVVFLIIAIVQFIVIAKGSERVAEVAARFALDAMPGKQMSIDADVRAGALSSAQAQKRRQLLEQESQLHGAMDGAMKFVKGDAIASIVIALINILAGLTIGTLMRDMSLGAALQRYAILTVGDGMVSQIPSLLVSIAAGIVITRVSTSDKRDSQLARQIGEQLTAHPRALMIAGIAIASFALVPGFPKWVFGLLGAVLLGGGFAVRRLRSHGGTPDWISSDDSLFAEAQEGDNAIAAPLSLRFSQGLRRDFDRHLLNDRLAEVKRSVESDLGPIFPRLQLSHSDALPEHDYQVLVHDVAVARGTLRPGWLLLDPAAGMHMPAGAEVGEAFGPFARVVWVRNPEPGLAAWRGEEIVALHLDHAVRCSVKELIGLQEVQRLLHAVQREAPELAAEVARTASTQRIAEVLRRLLQEGIPIRNLHAIFEALTIWAPKEQDGIALTEQVRAHLGRYITSRYVGPNRQLEAILFESSLLERLFKAVDRTPHGNLLLLSPAVAQDIREQVRRILGSTANRVVAIASADVRRYVKTLLEPVAPQLTVLSYQEIDDDVALQPVGWVTNPQAH</sequence>
<evidence type="ECO:0000256" key="1">
    <source>
        <dbReference type="ARBA" id="ARBA00004429"/>
    </source>
</evidence>
<dbReference type="Proteomes" id="UP000008917">
    <property type="component" value="Chromosome"/>
</dbReference>
<evidence type="ECO:0000256" key="2">
    <source>
        <dbReference type="ARBA" id="ARBA00008835"/>
    </source>
</evidence>
<dbReference type="PANTHER" id="PTHR30161">
    <property type="entry name" value="FLAGELLAR EXPORT PROTEIN, MEMBRANE FLHA SUBUNIT-RELATED"/>
    <property type="match status" value="1"/>
</dbReference>
<evidence type="ECO:0000256" key="3">
    <source>
        <dbReference type="ARBA" id="ARBA00022448"/>
    </source>
</evidence>
<dbReference type="OrthoDB" id="9759185at2"/>
<name>E6V264_VARPE</name>
<gene>
    <name evidence="10" type="ordered locus">Varpa_4983</name>
</gene>
<dbReference type="PANTHER" id="PTHR30161:SF2">
    <property type="entry name" value="INVASION PROTEIN INVA"/>
    <property type="match status" value="1"/>
</dbReference>
<dbReference type="InterPro" id="IPR006302">
    <property type="entry name" value="T3SS_HrcV"/>
</dbReference>
<dbReference type="eggNOG" id="COG4789">
    <property type="taxonomic scope" value="Bacteria"/>
</dbReference>
<dbReference type="Gene3D" id="1.10.8.540">
    <property type="entry name" value="FHIPEP family, domain 3"/>
    <property type="match status" value="1"/>
</dbReference>
<dbReference type="Gene3D" id="3.40.50.12790">
    <property type="entry name" value="FHIPEP family, domain 4"/>
    <property type="match status" value="1"/>
</dbReference>
<keyword evidence="8 9" id="KW-0472">Membrane</keyword>
<dbReference type="PROSITE" id="PS00994">
    <property type="entry name" value="FHIPEP"/>
    <property type="match status" value="1"/>
</dbReference>
<dbReference type="KEGG" id="vpe:Varpa_4983"/>
<evidence type="ECO:0000313" key="11">
    <source>
        <dbReference type="Proteomes" id="UP000008917"/>
    </source>
</evidence>
<accession>E6V264</accession>
<dbReference type="NCBIfam" id="TIGR01399">
    <property type="entry name" value="hrcV"/>
    <property type="match status" value="1"/>
</dbReference>
<feature type="transmembrane region" description="Helical" evidence="9">
    <location>
        <begin position="290"/>
        <end position="310"/>
    </location>
</feature>